<evidence type="ECO:0000313" key="2">
    <source>
        <dbReference type="Proteomes" id="UP001231859"/>
    </source>
</evidence>
<evidence type="ECO:0000313" key="1">
    <source>
        <dbReference type="EMBL" id="WGO82908.1"/>
    </source>
</evidence>
<accession>A0ABY8P087</accession>
<proteinExistence type="predicted"/>
<dbReference type="InterPro" id="IPR007495">
    <property type="entry name" value="NqrM"/>
</dbReference>
<name>A0ABY8P087_9GAMM</name>
<reference evidence="1 2" key="1">
    <citation type="submission" date="2023-04" db="EMBL/GenBank/DDBJ databases">
        <title>Genome dynamics across the evolutionary transition to endosymbiosis.</title>
        <authorList>
            <person name="Siozios S."/>
            <person name="Nadal-Jimenez P."/>
            <person name="Azagi T."/>
            <person name="Sprong H."/>
            <person name="Frost C.L."/>
            <person name="Parratt S.R."/>
            <person name="Taylor G."/>
            <person name="Brettell L."/>
            <person name="Lew K.C."/>
            <person name="Croft L."/>
            <person name="King K.C."/>
            <person name="Brockhurst M.A."/>
            <person name="Hypsa V."/>
            <person name="Novakova E."/>
            <person name="Darby A.C."/>
            <person name="Hurst G.D.D."/>
        </authorList>
    </citation>
    <scope>NUCLEOTIDE SEQUENCE [LARGE SCALE GENOMIC DNA]</scope>
    <source>
        <strain evidence="2">aApi_AU</strain>
    </source>
</reference>
<dbReference type="Proteomes" id="UP001231859">
    <property type="component" value="Chromosome"/>
</dbReference>
<keyword evidence="2" id="KW-1185">Reference proteome</keyword>
<dbReference type="RefSeq" id="WP_280937590.1">
    <property type="nucleotide sequence ID" value="NZ_CP123759.1"/>
</dbReference>
<protein>
    <submittedName>
        <fullName evidence="1">(Na+)-NQR maturation NqrM</fullName>
    </submittedName>
</protein>
<organism evidence="1 2">
    <name type="scientific">Arsenophonus apicola</name>
    <dbReference type="NCBI Taxonomy" id="2879119"/>
    <lineage>
        <taxon>Bacteria</taxon>
        <taxon>Pseudomonadati</taxon>
        <taxon>Pseudomonadota</taxon>
        <taxon>Gammaproteobacteria</taxon>
        <taxon>Enterobacterales</taxon>
        <taxon>Morganellaceae</taxon>
        <taxon>Arsenophonus</taxon>
    </lineage>
</organism>
<dbReference type="PANTHER" id="PTHR40691">
    <property type="entry name" value="(NA+)-NQR MATURATION NQRM"/>
    <property type="match status" value="1"/>
</dbReference>
<dbReference type="PANTHER" id="PTHR40691:SF1">
    <property type="entry name" value="EXPORTED PROTEIN"/>
    <property type="match status" value="1"/>
</dbReference>
<dbReference type="EMBL" id="CP123759">
    <property type="protein sequence ID" value="WGO82908.1"/>
    <property type="molecule type" value="Genomic_DNA"/>
</dbReference>
<dbReference type="Pfam" id="PF04400">
    <property type="entry name" value="NqrM"/>
    <property type="match status" value="1"/>
</dbReference>
<sequence>MLTIFIATLFFFLLAFIAMSLGYIIKRKEIQGSCGGLSNIGIEKVCDCPQPCDLRKKRMATENRQKQQQMNDRII</sequence>
<gene>
    <name evidence="1" type="primary">nqrM</name>
    <name evidence="1" type="ORF">QG404_11195</name>
</gene>